<feature type="transmembrane region" description="Helical" evidence="1">
    <location>
        <begin position="37"/>
        <end position="55"/>
    </location>
</feature>
<dbReference type="Pfam" id="PF02517">
    <property type="entry name" value="Rce1-like"/>
    <property type="match status" value="1"/>
</dbReference>
<dbReference type="InterPro" id="IPR003675">
    <property type="entry name" value="Rce1/LyrA-like_dom"/>
</dbReference>
<dbReference type="OrthoDB" id="8607342at2"/>
<keyword evidence="4" id="KW-1185">Reference proteome</keyword>
<keyword evidence="1" id="KW-0472">Membrane</keyword>
<proteinExistence type="predicted"/>
<dbReference type="PROSITE" id="PS51257">
    <property type="entry name" value="PROKAR_LIPOPROTEIN"/>
    <property type="match status" value="1"/>
</dbReference>
<dbReference type="PANTHER" id="PTHR36435">
    <property type="entry name" value="SLR1288 PROTEIN"/>
    <property type="match status" value="1"/>
</dbReference>
<evidence type="ECO:0000313" key="3">
    <source>
        <dbReference type="EMBL" id="RPF50664.1"/>
    </source>
</evidence>
<dbReference type="GO" id="GO:0004175">
    <property type="term" value="F:endopeptidase activity"/>
    <property type="evidence" value="ECO:0007669"/>
    <property type="project" value="UniProtKB-ARBA"/>
</dbReference>
<dbReference type="EMBL" id="RKRF01000012">
    <property type="protein sequence ID" value="RPF50664.1"/>
    <property type="molecule type" value="Genomic_DNA"/>
</dbReference>
<keyword evidence="1" id="KW-1133">Transmembrane helix</keyword>
<evidence type="ECO:0000256" key="1">
    <source>
        <dbReference type="SAM" id="Phobius"/>
    </source>
</evidence>
<evidence type="ECO:0000313" key="4">
    <source>
        <dbReference type="Proteomes" id="UP000276443"/>
    </source>
</evidence>
<dbReference type="GO" id="GO:0080120">
    <property type="term" value="P:CAAX-box protein maturation"/>
    <property type="evidence" value="ECO:0007669"/>
    <property type="project" value="UniProtKB-ARBA"/>
</dbReference>
<reference evidence="3 4" key="1">
    <citation type="submission" date="2018-11" db="EMBL/GenBank/DDBJ databases">
        <title>Genomic Encyclopedia of Type Strains, Phase IV (KMG-IV): sequencing the most valuable type-strain genomes for metagenomic binning, comparative biology and taxonomic classification.</title>
        <authorList>
            <person name="Goeker M."/>
        </authorList>
    </citation>
    <scope>NUCLEOTIDE SEQUENCE [LARGE SCALE GENOMIC DNA]</scope>
    <source>
        <strain evidence="3 4">DSM 18090</strain>
    </source>
</reference>
<feature type="transmembrane region" description="Helical" evidence="1">
    <location>
        <begin position="182"/>
        <end position="198"/>
    </location>
</feature>
<gene>
    <name evidence="3" type="ORF">EDC24_2633</name>
</gene>
<feature type="transmembrane region" description="Helical" evidence="1">
    <location>
        <begin position="205"/>
        <end position="224"/>
    </location>
</feature>
<comment type="caution">
    <text evidence="3">The sequence shown here is derived from an EMBL/GenBank/DDBJ whole genome shotgun (WGS) entry which is preliminary data.</text>
</comment>
<dbReference type="AlphaFoldDB" id="A0A3N5B009"/>
<name>A0A3N5B009_9BACI</name>
<dbReference type="InterPro" id="IPR052710">
    <property type="entry name" value="CAAX_protease"/>
</dbReference>
<feature type="transmembrane region" description="Helical" evidence="1">
    <location>
        <begin position="82"/>
        <end position="106"/>
    </location>
</feature>
<dbReference type="RefSeq" id="WP_124223270.1">
    <property type="nucleotide sequence ID" value="NZ_RKRF01000012.1"/>
</dbReference>
<sequence>MNKVFNDAKTRWLLMWIILSIIGCLILFHLFLIPFELRPVLISLVVTYIVPMLWFNQKLKDYGYHLKIYLNRPSTRYKPTSILSFIAFLILISYGAFSIVVVFIWSILPDEIRTIVLETPIEEPSLFVMIVDLLLIIIIAPIVEEFLFRGFLLGRMSHKFGVGKGIIISSILFGLLHGPDFIGATIFGIILCIVFIKTGSLILPIILHMVYNIAVLIFEYFLPYQDAGTTVQEPNTTILLITGIPTFIVGTIWFIYYMKNNWSQVKEQGIPAEDRNIRRAEG</sequence>
<dbReference type="Proteomes" id="UP000276443">
    <property type="component" value="Unassembled WGS sequence"/>
</dbReference>
<organism evidence="3 4">
    <name type="scientific">Aquisalibacillus elongatus</name>
    <dbReference type="NCBI Taxonomy" id="485577"/>
    <lineage>
        <taxon>Bacteria</taxon>
        <taxon>Bacillati</taxon>
        <taxon>Bacillota</taxon>
        <taxon>Bacilli</taxon>
        <taxon>Bacillales</taxon>
        <taxon>Bacillaceae</taxon>
        <taxon>Aquisalibacillus</taxon>
    </lineage>
</organism>
<feature type="transmembrane region" description="Helical" evidence="1">
    <location>
        <begin position="126"/>
        <end position="148"/>
    </location>
</feature>
<protein>
    <recommendedName>
        <fullName evidence="2">CAAX prenyl protease 2/Lysostaphin resistance protein A-like domain-containing protein</fullName>
    </recommendedName>
</protein>
<feature type="domain" description="CAAX prenyl protease 2/Lysostaphin resistance protein A-like" evidence="2">
    <location>
        <begin position="130"/>
        <end position="213"/>
    </location>
</feature>
<keyword evidence="1" id="KW-0812">Transmembrane</keyword>
<accession>A0A3N5B009</accession>
<feature type="transmembrane region" description="Helical" evidence="1">
    <location>
        <begin position="160"/>
        <end position="176"/>
    </location>
</feature>
<evidence type="ECO:0000259" key="2">
    <source>
        <dbReference type="Pfam" id="PF02517"/>
    </source>
</evidence>
<feature type="transmembrane region" description="Helical" evidence="1">
    <location>
        <begin position="236"/>
        <end position="256"/>
    </location>
</feature>
<feature type="transmembrane region" description="Helical" evidence="1">
    <location>
        <begin position="12"/>
        <end position="31"/>
    </location>
</feature>
<dbReference type="PANTHER" id="PTHR36435:SF1">
    <property type="entry name" value="CAAX AMINO TERMINAL PROTEASE FAMILY PROTEIN"/>
    <property type="match status" value="1"/>
</dbReference>